<dbReference type="InParanoid" id="Q231Z8"/>
<gene>
    <name evidence="1" type="ORF">TTHERM_00733990</name>
</gene>
<dbReference type="GeneID" id="7834157"/>
<dbReference type="Proteomes" id="UP000009168">
    <property type="component" value="Unassembled WGS sequence"/>
</dbReference>
<organism evidence="1 2">
    <name type="scientific">Tetrahymena thermophila (strain SB210)</name>
    <dbReference type="NCBI Taxonomy" id="312017"/>
    <lineage>
        <taxon>Eukaryota</taxon>
        <taxon>Sar</taxon>
        <taxon>Alveolata</taxon>
        <taxon>Ciliophora</taxon>
        <taxon>Intramacronucleata</taxon>
        <taxon>Oligohymenophorea</taxon>
        <taxon>Hymenostomatida</taxon>
        <taxon>Tetrahymenina</taxon>
        <taxon>Tetrahymenidae</taxon>
        <taxon>Tetrahymena</taxon>
    </lineage>
</organism>
<evidence type="ECO:0000313" key="2">
    <source>
        <dbReference type="Proteomes" id="UP000009168"/>
    </source>
</evidence>
<evidence type="ECO:0000313" key="1">
    <source>
        <dbReference type="EMBL" id="EAR91302.1"/>
    </source>
</evidence>
<dbReference type="HOGENOM" id="CLU_2643495_0_0_1"/>
<name>Q231Z8_TETTS</name>
<proteinExistence type="predicted"/>
<dbReference type="AlphaFoldDB" id="Q231Z8"/>
<keyword evidence="2" id="KW-1185">Reference proteome</keyword>
<accession>Q231Z8</accession>
<dbReference type="KEGG" id="tet:TTHERM_00733990"/>
<protein>
    <submittedName>
        <fullName evidence="1">Uncharacterized protein</fullName>
    </submittedName>
</protein>
<sequence length="77" mass="8770">MNLFILLISEKSLINELQNDISAVFFQSSGHFQKPITLPPLFTDLQLLIAQILVTLHSVSIQLSQILLFDIYQKSIK</sequence>
<reference evidence="2" key="1">
    <citation type="journal article" date="2006" name="PLoS Biol.">
        <title>Macronuclear genome sequence of the ciliate Tetrahymena thermophila, a model eukaryote.</title>
        <authorList>
            <person name="Eisen J.A."/>
            <person name="Coyne R.S."/>
            <person name="Wu M."/>
            <person name="Wu D."/>
            <person name="Thiagarajan M."/>
            <person name="Wortman J.R."/>
            <person name="Badger J.H."/>
            <person name="Ren Q."/>
            <person name="Amedeo P."/>
            <person name="Jones K.M."/>
            <person name="Tallon L.J."/>
            <person name="Delcher A.L."/>
            <person name="Salzberg S.L."/>
            <person name="Silva J.C."/>
            <person name="Haas B.J."/>
            <person name="Majoros W.H."/>
            <person name="Farzad M."/>
            <person name="Carlton J.M."/>
            <person name="Smith R.K. Jr."/>
            <person name="Garg J."/>
            <person name="Pearlman R.E."/>
            <person name="Karrer K.M."/>
            <person name="Sun L."/>
            <person name="Manning G."/>
            <person name="Elde N.C."/>
            <person name="Turkewitz A.P."/>
            <person name="Asai D.J."/>
            <person name="Wilkes D.E."/>
            <person name="Wang Y."/>
            <person name="Cai H."/>
            <person name="Collins K."/>
            <person name="Stewart B.A."/>
            <person name="Lee S.R."/>
            <person name="Wilamowska K."/>
            <person name="Weinberg Z."/>
            <person name="Ruzzo W.L."/>
            <person name="Wloga D."/>
            <person name="Gaertig J."/>
            <person name="Frankel J."/>
            <person name="Tsao C.-C."/>
            <person name="Gorovsky M.A."/>
            <person name="Keeling P.J."/>
            <person name="Waller R.F."/>
            <person name="Patron N.J."/>
            <person name="Cherry J.M."/>
            <person name="Stover N.A."/>
            <person name="Krieger C.J."/>
            <person name="del Toro C."/>
            <person name="Ryder H.F."/>
            <person name="Williamson S.C."/>
            <person name="Barbeau R.A."/>
            <person name="Hamilton E.P."/>
            <person name="Orias E."/>
        </authorList>
    </citation>
    <scope>NUCLEOTIDE SEQUENCE [LARGE SCALE GENOMIC DNA]</scope>
    <source>
        <strain evidence="2">SB210</strain>
    </source>
</reference>
<dbReference type="RefSeq" id="XP_001011547.1">
    <property type="nucleotide sequence ID" value="XM_001011547.1"/>
</dbReference>
<dbReference type="EMBL" id="GG662786">
    <property type="protein sequence ID" value="EAR91302.1"/>
    <property type="molecule type" value="Genomic_DNA"/>
</dbReference>